<gene>
    <name evidence="2" type="ORF">ABC974_15640</name>
</gene>
<name>A0ABU9Y5J1_9SPHN</name>
<accession>A0ABU9Y5J1</accession>
<feature type="transmembrane region" description="Helical" evidence="1">
    <location>
        <begin position="116"/>
        <end position="133"/>
    </location>
</feature>
<feature type="transmembrane region" description="Helical" evidence="1">
    <location>
        <begin position="16"/>
        <end position="33"/>
    </location>
</feature>
<dbReference type="EMBL" id="JBDIME010000014">
    <property type="protein sequence ID" value="MEN2791067.1"/>
    <property type="molecule type" value="Genomic_DNA"/>
</dbReference>
<reference evidence="2 3" key="1">
    <citation type="submission" date="2024-05" db="EMBL/GenBank/DDBJ databases">
        <authorList>
            <person name="Liu Q."/>
            <person name="Xin Y.-H."/>
        </authorList>
    </citation>
    <scope>NUCLEOTIDE SEQUENCE [LARGE SCALE GENOMIC DNA]</scope>
    <source>
        <strain evidence="2 3">CGMCC 1.10181</strain>
    </source>
</reference>
<dbReference type="RefSeq" id="WP_343888865.1">
    <property type="nucleotide sequence ID" value="NZ_BAAAEH010000014.1"/>
</dbReference>
<keyword evidence="1" id="KW-1133">Transmembrane helix</keyword>
<proteinExistence type="predicted"/>
<evidence type="ECO:0000256" key="1">
    <source>
        <dbReference type="SAM" id="Phobius"/>
    </source>
</evidence>
<keyword evidence="1" id="KW-0472">Membrane</keyword>
<dbReference type="Proteomes" id="UP001419910">
    <property type="component" value="Unassembled WGS sequence"/>
</dbReference>
<comment type="caution">
    <text evidence="2">The sequence shown here is derived from an EMBL/GenBank/DDBJ whole genome shotgun (WGS) entry which is preliminary data.</text>
</comment>
<evidence type="ECO:0008006" key="4">
    <source>
        <dbReference type="Google" id="ProtNLM"/>
    </source>
</evidence>
<keyword evidence="1" id="KW-0812">Transmembrane</keyword>
<organism evidence="2 3">
    <name type="scientific">Sphingomonas oligophenolica</name>
    <dbReference type="NCBI Taxonomy" id="301154"/>
    <lineage>
        <taxon>Bacteria</taxon>
        <taxon>Pseudomonadati</taxon>
        <taxon>Pseudomonadota</taxon>
        <taxon>Alphaproteobacteria</taxon>
        <taxon>Sphingomonadales</taxon>
        <taxon>Sphingomonadaceae</taxon>
        <taxon>Sphingomonas</taxon>
    </lineage>
</organism>
<evidence type="ECO:0000313" key="2">
    <source>
        <dbReference type="EMBL" id="MEN2791067.1"/>
    </source>
</evidence>
<protein>
    <recommendedName>
        <fullName evidence="4">DUF2178 domain-containing protein</fullName>
    </recommendedName>
</protein>
<keyword evidence="3" id="KW-1185">Reference proteome</keyword>
<feature type="transmembrane region" description="Helical" evidence="1">
    <location>
        <begin position="45"/>
        <end position="66"/>
    </location>
</feature>
<evidence type="ECO:0000313" key="3">
    <source>
        <dbReference type="Proteomes" id="UP001419910"/>
    </source>
</evidence>
<feature type="transmembrane region" description="Helical" evidence="1">
    <location>
        <begin position="87"/>
        <end position="104"/>
    </location>
</feature>
<sequence length="145" mass="16104">MTCDIDMAERAGRRRARIVIASAAVFVATLAASTSEQRLVDHVRMIGWVAWGAMLLIVLAGGGGWFQPLGVRKLMNDDVTRDNRQRSLAVGFWVAMGTAALTFVVDRYKPFQGQDASRIIITFGIAAALFWFGKLERSAYRHQDQ</sequence>